<sequence>MNDRRLRAWLRWSHLTLGLSLLVYLFTDLRLDETVTNLFRLLVVPVLGVTGLWMWSQLSTARFSDRDD</sequence>
<dbReference type="EMBL" id="CP047895">
    <property type="protein sequence ID" value="QHL89905.1"/>
    <property type="molecule type" value="Genomic_DNA"/>
</dbReference>
<accession>A0A7Z2NV12</accession>
<evidence type="ECO:0000313" key="2">
    <source>
        <dbReference type="EMBL" id="QHL89905.1"/>
    </source>
</evidence>
<dbReference type="Proteomes" id="UP000464468">
    <property type="component" value="Chromosome"/>
</dbReference>
<dbReference type="RefSeq" id="WP_160591575.1">
    <property type="nucleotide sequence ID" value="NZ_CP047895.1"/>
</dbReference>
<keyword evidence="1" id="KW-0472">Membrane</keyword>
<gene>
    <name evidence="2" type="ORF">GVO57_02530</name>
</gene>
<protein>
    <submittedName>
        <fullName evidence="2">Uncharacterized protein</fullName>
    </submittedName>
</protein>
<dbReference type="KEGG" id="schy:GVO57_02530"/>
<feature type="transmembrane region" description="Helical" evidence="1">
    <location>
        <begin position="38"/>
        <end position="56"/>
    </location>
</feature>
<keyword evidence="1" id="KW-1133">Transmembrane helix</keyword>
<evidence type="ECO:0000256" key="1">
    <source>
        <dbReference type="SAM" id="Phobius"/>
    </source>
</evidence>
<keyword evidence="1" id="KW-0812">Transmembrane</keyword>
<name>A0A7Z2NV12_9SPHN</name>
<feature type="transmembrane region" description="Helical" evidence="1">
    <location>
        <begin position="9"/>
        <end position="26"/>
    </location>
</feature>
<organism evidence="2 3">
    <name type="scientific">Sphingomonas changnyeongensis</name>
    <dbReference type="NCBI Taxonomy" id="2698679"/>
    <lineage>
        <taxon>Bacteria</taxon>
        <taxon>Pseudomonadati</taxon>
        <taxon>Pseudomonadota</taxon>
        <taxon>Alphaproteobacteria</taxon>
        <taxon>Sphingomonadales</taxon>
        <taxon>Sphingomonadaceae</taxon>
        <taxon>Sphingomonas</taxon>
    </lineage>
</organism>
<dbReference type="AlphaFoldDB" id="A0A7Z2NV12"/>
<keyword evidence="3" id="KW-1185">Reference proteome</keyword>
<proteinExistence type="predicted"/>
<evidence type="ECO:0000313" key="3">
    <source>
        <dbReference type="Proteomes" id="UP000464468"/>
    </source>
</evidence>
<reference evidence="2 3" key="1">
    <citation type="submission" date="2020-01" db="EMBL/GenBank/DDBJ databases">
        <title>Sphingomonas sp. C33 whole genome sequece.</title>
        <authorList>
            <person name="Park C."/>
        </authorList>
    </citation>
    <scope>NUCLEOTIDE SEQUENCE [LARGE SCALE GENOMIC DNA]</scope>
    <source>
        <strain evidence="2 3">C33</strain>
    </source>
</reference>